<dbReference type="EMBL" id="MN043729">
    <property type="protein sequence ID" value="QDP43028.1"/>
    <property type="molecule type" value="Genomic_DNA"/>
</dbReference>
<evidence type="ECO:0000313" key="3">
    <source>
        <dbReference type="Proteomes" id="UP000317800"/>
    </source>
</evidence>
<gene>
    <name evidence="1" type="ORF">Goe8_c00170</name>
    <name evidence="2" type="ORF">Goe8_c02550</name>
</gene>
<organism evidence="1 3">
    <name type="scientific">Bacillus phage vB_BmeM-Goe8</name>
    <dbReference type="NCBI Taxonomy" id="2593638"/>
    <lineage>
        <taxon>Viruses</taxon>
        <taxon>Duplodnaviria</taxon>
        <taxon>Heunggongvirae</taxon>
        <taxon>Uroviricota</taxon>
        <taxon>Caudoviricetes</taxon>
        <taxon>Herelleviridae</taxon>
        <taxon>Bastillevirinae</taxon>
        <taxon>Goettingenvirus</taxon>
        <taxon>Goettingenvirus goe8</taxon>
    </lineage>
</organism>
<reference evidence="1 3" key="1">
    <citation type="submission" date="2019-06" db="EMBL/GenBank/DDBJ databases">
        <authorList>
            <person name="Hertel R."/>
        </authorList>
    </citation>
    <scope>NUCLEOTIDE SEQUENCE [LARGE SCALE GENOMIC DNA]</scope>
</reference>
<dbReference type="Pfam" id="PF25735">
    <property type="entry name" value="Phage_L5_gp82"/>
    <property type="match status" value="1"/>
</dbReference>
<dbReference type="EMBL" id="MN043729">
    <property type="protein sequence ID" value="QDP42801.1"/>
    <property type="molecule type" value="Genomic_DNA"/>
</dbReference>
<proteinExistence type="predicted"/>
<dbReference type="Proteomes" id="UP000317800">
    <property type="component" value="Segment"/>
</dbReference>
<evidence type="ECO:0000313" key="2">
    <source>
        <dbReference type="EMBL" id="QDP43028.1"/>
    </source>
</evidence>
<dbReference type="InterPro" id="IPR058002">
    <property type="entry name" value="Gp82"/>
</dbReference>
<evidence type="ECO:0000313" key="1">
    <source>
        <dbReference type="EMBL" id="QDP42801.1"/>
    </source>
</evidence>
<accession>A0A516KMJ0</accession>
<keyword evidence="3" id="KW-1185">Reference proteome</keyword>
<protein>
    <submittedName>
        <fullName evidence="1">Uncharacterized protein</fullName>
    </submittedName>
</protein>
<name>A0A516KMJ0_9CAUD</name>
<sequence length="123" mass="14452">MIGYKNREVKTKYSKVYFNLRKHVFSVKQGQHVVLHTEGVHLTDVTLTVNEKDRQRVLREQQKNVHAYVNGNFQGTYSGDAPEGYREAYYNPYKVSTFVDKETFEPVTEASEAILINRRIFYK</sequence>